<feature type="region of interest" description="Disordered" evidence="1">
    <location>
        <begin position="228"/>
        <end position="254"/>
    </location>
</feature>
<organism evidence="2 3">
    <name type="scientific">Parasitella parasitica</name>
    <dbReference type="NCBI Taxonomy" id="35722"/>
    <lineage>
        <taxon>Eukaryota</taxon>
        <taxon>Fungi</taxon>
        <taxon>Fungi incertae sedis</taxon>
        <taxon>Mucoromycota</taxon>
        <taxon>Mucoromycotina</taxon>
        <taxon>Mucoromycetes</taxon>
        <taxon>Mucorales</taxon>
        <taxon>Mucorineae</taxon>
        <taxon>Mucoraceae</taxon>
        <taxon>Parasitella</taxon>
    </lineage>
</organism>
<evidence type="ECO:0000256" key="1">
    <source>
        <dbReference type="SAM" id="MobiDB-lite"/>
    </source>
</evidence>
<feature type="compositionally biased region" description="Polar residues" evidence="1">
    <location>
        <begin position="121"/>
        <end position="130"/>
    </location>
</feature>
<feature type="compositionally biased region" description="Low complexity" evidence="1">
    <location>
        <begin position="147"/>
        <end position="164"/>
    </location>
</feature>
<sequence>MYIKQIYNGILHSLDIENTATSHQKQHKKSCFQCPSTESLYSEEQGGSVAYSDLIQIDNQQNQSSLLPSQCTCHETATKILKPKENWSALQQQHLQEAPMALAARSRGTMIEENGLGPYSFQKSHSSSSLRFLDGKTKSPRRRSSLTRRSSTNSGNNSRRSTISHPTSTVAGSAPVSMPFQINQQDNMMMDMQRFLLTDQFNQQQQLTEIKAESAAFTSNSLSAPTAYNVSSASSTSSSNLSSHSPNSIHADMMSSPNELGDFIMTDPDELTTMWNNVLMNNNDNAAPAAAATSGAGANNSNNSENIKRTGTSAGIDMTRSTTASSSNSQQHLQPPAMLCGSFAPHPSCSPASSIMDQGESVVITITPLSNLLSNQEQQAAVAKEKPAVTRIVTCYYGSSCICPGCFVHPNNYQTYNTNDVPPPYMQQHQQMQQQQLQQQCIMPYQLPSNNSSLCSSDDEDPSVNYYQTF</sequence>
<feature type="compositionally biased region" description="Low complexity" evidence="1">
    <location>
        <begin position="229"/>
        <end position="248"/>
    </location>
</feature>
<evidence type="ECO:0000313" key="2">
    <source>
        <dbReference type="EMBL" id="CEP17846.1"/>
    </source>
</evidence>
<feature type="region of interest" description="Disordered" evidence="1">
    <location>
        <begin position="114"/>
        <end position="176"/>
    </location>
</feature>
<gene>
    <name evidence="2" type="primary">PARPA_12146.1 scaffold 44939</name>
</gene>
<reference evidence="2 3" key="1">
    <citation type="submission" date="2014-09" db="EMBL/GenBank/DDBJ databases">
        <authorList>
            <person name="Ellenberger Sabrina"/>
        </authorList>
    </citation>
    <scope>NUCLEOTIDE SEQUENCE [LARGE SCALE GENOMIC DNA]</scope>
    <source>
        <strain evidence="2 3">CBS 412.66</strain>
    </source>
</reference>
<dbReference type="EMBL" id="LN733737">
    <property type="protein sequence ID" value="CEP17846.1"/>
    <property type="molecule type" value="Genomic_DNA"/>
</dbReference>
<accession>A0A0B7NH29</accession>
<dbReference type="AlphaFoldDB" id="A0A0B7NH29"/>
<protein>
    <recommendedName>
        <fullName evidence="4">Copper-fist domain-containing protein</fullName>
    </recommendedName>
</protein>
<keyword evidence="3" id="KW-1185">Reference proteome</keyword>
<dbReference type="Proteomes" id="UP000054107">
    <property type="component" value="Unassembled WGS sequence"/>
</dbReference>
<proteinExistence type="predicted"/>
<name>A0A0B7NH29_9FUNG</name>
<dbReference type="STRING" id="35722.A0A0B7NH29"/>
<feature type="region of interest" description="Disordered" evidence="1">
    <location>
        <begin position="289"/>
        <end position="311"/>
    </location>
</feature>
<dbReference type="OrthoDB" id="5600085at2759"/>
<feature type="compositionally biased region" description="Low complexity" evidence="1">
    <location>
        <begin position="289"/>
        <end position="304"/>
    </location>
</feature>
<evidence type="ECO:0008006" key="4">
    <source>
        <dbReference type="Google" id="ProtNLM"/>
    </source>
</evidence>
<evidence type="ECO:0000313" key="3">
    <source>
        <dbReference type="Proteomes" id="UP000054107"/>
    </source>
</evidence>